<proteinExistence type="predicted"/>
<evidence type="ECO:0000313" key="3">
    <source>
        <dbReference type="Proteomes" id="UP001053296"/>
    </source>
</evidence>
<evidence type="ECO:0000313" key="2">
    <source>
        <dbReference type="EMBL" id="BCS89992.1"/>
    </source>
</evidence>
<evidence type="ECO:0000259" key="1">
    <source>
        <dbReference type="PROSITE" id="PS50943"/>
    </source>
</evidence>
<dbReference type="PROSITE" id="PS50943">
    <property type="entry name" value="HTH_CROC1"/>
    <property type="match status" value="1"/>
</dbReference>
<dbReference type="InterPro" id="IPR010982">
    <property type="entry name" value="Lambda_DNA-bd_dom_sf"/>
</dbReference>
<dbReference type="InterPro" id="IPR001387">
    <property type="entry name" value="Cro/C1-type_HTH"/>
</dbReference>
<dbReference type="Gene3D" id="1.10.260.40">
    <property type="entry name" value="lambda repressor-like DNA-binding domains"/>
    <property type="match status" value="1"/>
</dbReference>
<feature type="domain" description="HTH cro/C1-type" evidence="1">
    <location>
        <begin position="5"/>
        <end position="58"/>
    </location>
</feature>
<organism evidence="2 3">
    <name type="scientific">Pseudodesulfovibrio sediminis</name>
    <dbReference type="NCBI Taxonomy" id="2810563"/>
    <lineage>
        <taxon>Bacteria</taxon>
        <taxon>Pseudomonadati</taxon>
        <taxon>Thermodesulfobacteriota</taxon>
        <taxon>Desulfovibrionia</taxon>
        <taxon>Desulfovibrionales</taxon>
        <taxon>Desulfovibrionaceae</taxon>
    </lineage>
</organism>
<dbReference type="Proteomes" id="UP001053296">
    <property type="component" value="Chromosome"/>
</dbReference>
<name>A0ABM7P9B9_9BACT</name>
<dbReference type="EMBL" id="AP024485">
    <property type="protein sequence ID" value="BCS89992.1"/>
    <property type="molecule type" value="Genomic_DNA"/>
</dbReference>
<protein>
    <recommendedName>
        <fullName evidence="1">HTH cro/C1-type domain-containing protein</fullName>
    </recommendedName>
</protein>
<accession>A0ABM7P9B9</accession>
<dbReference type="RefSeq" id="WP_430708949.1">
    <property type="nucleotide sequence ID" value="NZ_AP024485.1"/>
</dbReference>
<dbReference type="SUPFAM" id="SSF47413">
    <property type="entry name" value="lambda repressor-like DNA-binding domains"/>
    <property type="match status" value="1"/>
</dbReference>
<sequence length="69" mass="7884">MENALEQYRQRHGLSYADLARMVGTDRSTVMRHCKAASVPEASVVRYYAKLQIPIEDLQPQLFKGETKS</sequence>
<gene>
    <name evidence="2" type="ORF">PSDVSF_32340</name>
</gene>
<dbReference type="CDD" id="cd00093">
    <property type="entry name" value="HTH_XRE"/>
    <property type="match status" value="1"/>
</dbReference>
<keyword evidence="3" id="KW-1185">Reference proteome</keyword>
<dbReference type="Pfam" id="PF13560">
    <property type="entry name" value="HTH_31"/>
    <property type="match status" value="1"/>
</dbReference>
<reference evidence="2" key="1">
    <citation type="journal article" date="2022" name="Arch. Microbiol.">
        <title>Pseudodesulfovibrio sediminis sp. nov., a mesophilic and neutrophilic sulfate-reducing bacterium isolated from sediment of a brackish lake.</title>
        <authorList>
            <person name="Takahashi A."/>
            <person name="Kojima H."/>
            <person name="Watanabe M."/>
            <person name="Fukui M."/>
        </authorList>
    </citation>
    <scope>NUCLEOTIDE SEQUENCE</scope>
    <source>
        <strain evidence="2">SF6</strain>
    </source>
</reference>